<dbReference type="Pfam" id="PF04316">
    <property type="entry name" value="FlgM"/>
    <property type="match status" value="1"/>
</dbReference>
<dbReference type="AlphaFoldDB" id="A0A239JBW0"/>
<name>A0A239JBW0_9SPHN</name>
<dbReference type="SUPFAM" id="SSF101498">
    <property type="entry name" value="Anti-sigma factor FlgM"/>
    <property type="match status" value="1"/>
</dbReference>
<keyword evidence="2" id="KW-0969">Cilium</keyword>
<reference evidence="2 3" key="1">
    <citation type="submission" date="2017-06" db="EMBL/GenBank/DDBJ databases">
        <authorList>
            <person name="Kim H.J."/>
            <person name="Triplett B.A."/>
        </authorList>
    </citation>
    <scope>NUCLEOTIDE SEQUENCE [LARGE SCALE GENOMIC DNA]</scope>
    <source>
        <strain evidence="2 3">DS15</strain>
    </source>
</reference>
<protein>
    <submittedName>
        <fullName evidence="2">Negative regulator of flagellin synthesis FlgM</fullName>
    </submittedName>
</protein>
<dbReference type="RefSeq" id="WP_089216505.1">
    <property type="nucleotide sequence ID" value="NZ_FZPA01000010.1"/>
</dbReference>
<accession>A0A239JBW0</accession>
<dbReference type="OrthoDB" id="7584867at2"/>
<dbReference type="Proteomes" id="UP000198339">
    <property type="component" value="Unassembled WGS sequence"/>
</dbReference>
<sequence length="101" mass="9697">MSGDSKIGPQVGGVLRPIALRKIGAGSAAATSGAAPVPAAAEPVPAARLVGLTQALADQPAPVDMARVASLRSAIVGGSYSVDVGATAGAMLAFYRGTPGA</sequence>
<keyword evidence="2" id="KW-0966">Cell projection</keyword>
<evidence type="ECO:0000313" key="2">
    <source>
        <dbReference type="EMBL" id="SNT03526.1"/>
    </source>
</evidence>
<organism evidence="2 3">
    <name type="scientific">Sphingopyxis indica</name>
    <dbReference type="NCBI Taxonomy" id="436663"/>
    <lineage>
        <taxon>Bacteria</taxon>
        <taxon>Pseudomonadati</taxon>
        <taxon>Pseudomonadota</taxon>
        <taxon>Alphaproteobacteria</taxon>
        <taxon>Sphingomonadales</taxon>
        <taxon>Sphingomonadaceae</taxon>
        <taxon>Sphingopyxis</taxon>
    </lineage>
</organism>
<dbReference type="EMBL" id="FZPA01000010">
    <property type="protein sequence ID" value="SNT03526.1"/>
    <property type="molecule type" value="Genomic_DNA"/>
</dbReference>
<proteinExistence type="predicted"/>
<dbReference type="InterPro" id="IPR031316">
    <property type="entry name" value="FlgM_C"/>
</dbReference>
<keyword evidence="3" id="KW-1185">Reference proteome</keyword>
<dbReference type="InterPro" id="IPR035890">
    <property type="entry name" value="Anti-sigma-28_factor_FlgM_sf"/>
</dbReference>
<gene>
    <name evidence="2" type="ORF">SAMN06295955_1107</name>
</gene>
<feature type="domain" description="Anti-sigma-28 factor FlgM C-terminal" evidence="1">
    <location>
        <begin position="48"/>
        <end position="92"/>
    </location>
</feature>
<evidence type="ECO:0000259" key="1">
    <source>
        <dbReference type="Pfam" id="PF04316"/>
    </source>
</evidence>
<keyword evidence="2" id="KW-0282">Flagellum</keyword>
<evidence type="ECO:0000313" key="3">
    <source>
        <dbReference type="Proteomes" id="UP000198339"/>
    </source>
</evidence>